<keyword evidence="1" id="KW-0812">Transmembrane</keyword>
<keyword evidence="3" id="KW-1185">Reference proteome</keyword>
<reference evidence="2 3" key="1">
    <citation type="journal article" date="2016" name="Mol. Biol. Evol.">
        <title>Comparative Genomics of Early-Diverging Mushroom-Forming Fungi Provides Insights into the Origins of Lignocellulose Decay Capabilities.</title>
        <authorList>
            <person name="Nagy L.G."/>
            <person name="Riley R."/>
            <person name="Tritt A."/>
            <person name="Adam C."/>
            <person name="Daum C."/>
            <person name="Floudas D."/>
            <person name="Sun H."/>
            <person name="Yadav J.S."/>
            <person name="Pangilinan J."/>
            <person name="Larsson K.H."/>
            <person name="Matsuura K."/>
            <person name="Barry K."/>
            <person name="Labutti K."/>
            <person name="Kuo R."/>
            <person name="Ohm R.A."/>
            <person name="Bhattacharya S.S."/>
            <person name="Shirouzu T."/>
            <person name="Yoshinaga Y."/>
            <person name="Martin F.M."/>
            <person name="Grigoriev I.V."/>
            <person name="Hibbett D.S."/>
        </authorList>
    </citation>
    <scope>NUCLEOTIDE SEQUENCE [LARGE SCALE GENOMIC DNA]</scope>
    <source>
        <strain evidence="2 3">HHB10207 ss-3</strain>
    </source>
</reference>
<evidence type="ECO:0000256" key="1">
    <source>
        <dbReference type="SAM" id="Phobius"/>
    </source>
</evidence>
<accession>A0A166DFU9</accession>
<keyword evidence="1" id="KW-1133">Transmembrane helix</keyword>
<evidence type="ECO:0000313" key="3">
    <source>
        <dbReference type="Proteomes" id="UP000076798"/>
    </source>
</evidence>
<dbReference type="AlphaFoldDB" id="A0A166DFU9"/>
<sequence length="154" mass="17757">MTSGFLCFEESLWTEVGSTPTLPDHSAFLLNAFIHHIYHKLPTDDAIDLHLVFFLRHLFRLFMVTPSFCAFLVLYFRSQCILSPINLAHTAIDFLVLPRYCAILSLGLHQAPSHPDKSRQMQITLGPVEDPIMGERCRLWFSYCLDVRTKKTDE</sequence>
<organism evidence="2 3">
    <name type="scientific">Sistotremastrum suecicum HHB10207 ss-3</name>
    <dbReference type="NCBI Taxonomy" id="1314776"/>
    <lineage>
        <taxon>Eukaryota</taxon>
        <taxon>Fungi</taxon>
        <taxon>Dikarya</taxon>
        <taxon>Basidiomycota</taxon>
        <taxon>Agaricomycotina</taxon>
        <taxon>Agaricomycetes</taxon>
        <taxon>Sistotremastrales</taxon>
        <taxon>Sistotremastraceae</taxon>
        <taxon>Sistotremastrum</taxon>
    </lineage>
</organism>
<name>A0A166DFU9_9AGAM</name>
<evidence type="ECO:0000313" key="2">
    <source>
        <dbReference type="EMBL" id="KZT38489.1"/>
    </source>
</evidence>
<protein>
    <submittedName>
        <fullName evidence="2">Uncharacterized protein</fullName>
    </submittedName>
</protein>
<gene>
    <name evidence="2" type="ORF">SISSUDRAFT_1021374</name>
</gene>
<proteinExistence type="predicted"/>
<keyword evidence="1" id="KW-0472">Membrane</keyword>
<dbReference type="EMBL" id="KV428062">
    <property type="protein sequence ID" value="KZT38489.1"/>
    <property type="molecule type" value="Genomic_DNA"/>
</dbReference>
<dbReference type="Proteomes" id="UP000076798">
    <property type="component" value="Unassembled WGS sequence"/>
</dbReference>
<feature type="transmembrane region" description="Helical" evidence="1">
    <location>
        <begin position="58"/>
        <end position="76"/>
    </location>
</feature>